<dbReference type="GeneID" id="19308943"/>
<dbReference type="EMBL" id="KB469307">
    <property type="protein sequence ID" value="EPQ52883.1"/>
    <property type="molecule type" value="Genomic_DNA"/>
</dbReference>
<keyword evidence="8" id="KW-1185">Reference proteome</keyword>
<dbReference type="OrthoDB" id="420606at2759"/>
<dbReference type="PANTHER" id="PTHR13789:SF306">
    <property type="entry name" value="HYDROXYLASE, PUTATIVE-RELATED"/>
    <property type="match status" value="1"/>
</dbReference>
<evidence type="ECO:0000256" key="4">
    <source>
        <dbReference type="ARBA" id="ARBA00023002"/>
    </source>
</evidence>
<accession>S7PZI0</accession>
<reference evidence="7 8" key="1">
    <citation type="journal article" date="2012" name="Science">
        <title>The Paleozoic origin of enzymatic lignin decomposition reconstructed from 31 fungal genomes.</title>
        <authorList>
            <person name="Floudas D."/>
            <person name="Binder M."/>
            <person name="Riley R."/>
            <person name="Barry K."/>
            <person name="Blanchette R.A."/>
            <person name="Henrissat B."/>
            <person name="Martinez A.T."/>
            <person name="Otillar R."/>
            <person name="Spatafora J.W."/>
            <person name="Yadav J.S."/>
            <person name="Aerts A."/>
            <person name="Benoit I."/>
            <person name="Boyd A."/>
            <person name="Carlson A."/>
            <person name="Copeland A."/>
            <person name="Coutinho P.M."/>
            <person name="de Vries R.P."/>
            <person name="Ferreira P."/>
            <person name="Findley K."/>
            <person name="Foster B."/>
            <person name="Gaskell J."/>
            <person name="Glotzer D."/>
            <person name="Gorecki P."/>
            <person name="Heitman J."/>
            <person name="Hesse C."/>
            <person name="Hori C."/>
            <person name="Igarashi K."/>
            <person name="Jurgens J.A."/>
            <person name="Kallen N."/>
            <person name="Kersten P."/>
            <person name="Kohler A."/>
            <person name="Kuees U."/>
            <person name="Kumar T.K.A."/>
            <person name="Kuo A."/>
            <person name="LaButti K."/>
            <person name="Larrondo L.F."/>
            <person name="Lindquist E."/>
            <person name="Ling A."/>
            <person name="Lombard V."/>
            <person name="Lucas S."/>
            <person name="Lundell T."/>
            <person name="Martin R."/>
            <person name="McLaughlin D.J."/>
            <person name="Morgenstern I."/>
            <person name="Morin E."/>
            <person name="Murat C."/>
            <person name="Nagy L.G."/>
            <person name="Nolan M."/>
            <person name="Ohm R.A."/>
            <person name="Patyshakuliyeva A."/>
            <person name="Rokas A."/>
            <person name="Ruiz-Duenas F.J."/>
            <person name="Sabat G."/>
            <person name="Salamov A."/>
            <person name="Samejima M."/>
            <person name="Schmutz J."/>
            <person name="Slot J.C."/>
            <person name="St John F."/>
            <person name="Stenlid J."/>
            <person name="Sun H."/>
            <person name="Sun S."/>
            <person name="Syed K."/>
            <person name="Tsang A."/>
            <person name="Wiebenga A."/>
            <person name="Young D."/>
            <person name="Pisabarro A."/>
            <person name="Eastwood D.C."/>
            <person name="Martin F."/>
            <person name="Cullen D."/>
            <person name="Grigoriev I.V."/>
            <person name="Hibbett D.S."/>
        </authorList>
    </citation>
    <scope>NUCLEOTIDE SEQUENCE [LARGE SCALE GENOMIC DNA]</scope>
    <source>
        <strain evidence="7 8">ATCC 11539</strain>
    </source>
</reference>
<organism evidence="7 8">
    <name type="scientific">Gloeophyllum trabeum (strain ATCC 11539 / FP-39264 / Madison 617)</name>
    <name type="common">Brown rot fungus</name>
    <dbReference type="NCBI Taxonomy" id="670483"/>
    <lineage>
        <taxon>Eukaryota</taxon>
        <taxon>Fungi</taxon>
        <taxon>Dikarya</taxon>
        <taxon>Basidiomycota</taxon>
        <taxon>Agaricomycotina</taxon>
        <taxon>Agaricomycetes</taxon>
        <taxon>Gloeophyllales</taxon>
        <taxon>Gloeophyllaceae</taxon>
        <taxon>Gloeophyllum</taxon>
    </lineage>
</organism>
<dbReference type="HOGENOM" id="CLU_009665_19_3_1"/>
<dbReference type="SUPFAM" id="SSF51905">
    <property type="entry name" value="FAD/NAD(P)-binding domain"/>
    <property type="match status" value="1"/>
</dbReference>
<dbReference type="InterPro" id="IPR002938">
    <property type="entry name" value="FAD-bd"/>
</dbReference>
<keyword evidence="4" id="KW-0560">Oxidoreductase</keyword>
<dbReference type="InterPro" id="IPR036188">
    <property type="entry name" value="FAD/NAD-bd_sf"/>
</dbReference>
<dbReference type="RefSeq" id="XP_007869119.1">
    <property type="nucleotide sequence ID" value="XM_007870928.1"/>
</dbReference>
<evidence type="ECO:0000256" key="3">
    <source>
        <dbReference type="ARBA" id="ARBA00022827"/>
    </source>
</evidence>
<dbReference type="GO" id="GO:0071949">
    <property type="term" value="F:FAD binding"/>
    <property type="evidence" value="ECO:0007669"/>
    <property type="project" value="InterPro"/>
</dbReference>
<dbReference type="PANTHER" id="PTHR13789">
    <property type="entry name" value="MONOOXYGENASE"/>
    <property type="match status" value="1"/>
</dbReference>
<name>S7PZI0_GLOTA</name>
<evidence type="ECO:0000313" key="7">
    <source>
        <dbReference type="EMBL" id="EPQ52883.1"/>
    </source>
</evidence>
<gene>
    <name evidence="7" type="ORF">GLOTRDRAFT_80115</name>
</gene>
<dbReference type="Gene3D" id="3.50.50.60">
    <property type="entry name" value="FAD/NAD(P)-binding domain"/>
    <property type="match status" value="1"/>
</dbReference>
<proteinExistence type="inferred from homology"/>
<evidence type="ECO:0000256" key="5">
    <source>
        <dbReference type="ARBA" id="ARBA00023033"/>
    </source>
</evidence>
<dbReference type="Pfam" id="PF01494">
    <property type="entry name" value="FAD_binding_3"/>
    <property type="match status" value="1"/>
</dbReference>
<dbReference type="Proteomes" id="UP000030669">
    <property type="component" value="Unassembled WGS sequence"/>
</dbReference>
<feature type="domain" description="FAD-binding" evidence="6">
    <location>
        <begin position="22"/>
        <end position="378"/>
    </location>
</feature>
<dbReference type="PRINTS" id="PR00420">
    <property type="entry name" value="RNGMNOXGNASE"/>
</dbReference>
<protein>
    <submittedName>
        <fullName evidence="7">FAD/NAD P-binding domain-containing protein</fullName>
    </submittedName>
</protein>
<dbReference type="GO" id="GO:0004497">
    <property type="term" value="F:monooxygenase activity"/>
    <property type="evidence" value="ECO:0007669"/>
    <property type="project" value="UniProtKB-KW"/>
</dbReference>
<evidence type="ECO:0000256" key="2">
    <source>
        <dbReference type="ARBA" id="ARBA00022630"/>
    </source>
</evidence>
<dbReference type="KEGG" id="gtr:GLOTRDRAFT_80115"/>
<evidence type="ECO:0000259" key="6">
    <source>
        <dbReference type="Pfam" id="PF01494"/>
    </source>
</evidence>
<sequence length="474" mass="52685">MMLGPRNPRLTASTASFSLSFAIVGGGIAGLSCAIALRRVGHRVVILEQDDGKEREAGGSRVPPNMSKIMIDWGLQEEIDRLGVHTQDVKLMTWESGEIFHTDHWQSELLAESGGDFILMQHQDLRRILREKAESLGAEIRHDSEVVEVIPQCTEEPPIVILRTGETLRPDVVIGAEGRYSRVRDECLRMQDHRRSTGLVAMIKREAMLEHPELNVFTSTFNQEPTLFVLCGDKRSALCFQGGTSGNLALILWAPDDRPPEVRDREPWMGLISRERVEELMGPSNPALAKALELCPGATRLTVMQSANFSDWVHPTAPIVITGDAAHPSLAGSVYASSMAVEDAACLAQLFSYLSRRDQIRTLLSAFQEIRQPRIARVREAEEFMLQQMVFSQSSSSTSIEDARKDLGMEPVSSMDGKPANSPVCDDMIDVFAYEAEDAANDWWVQWGLLYERASGKKVPAQIAVHQVVEEIVH</sequence>
<evidence type="ECO:0000256" key="1">
    <source>
        <dbReference type="ARBA" id="ARBA00007992"/>
    </source>
</evidence>
<keyword evidence="3" id="KW-0274">FAD</keyword>
<dbReference type="STRING" id="670483.S7PZI0"/>
<keyword evidence="5" id="KW-0503">Monooxygenase</keyword>
<keyword evidence="2" id="KW-0285">Flavoprotein</keyword>
<dbReference type="eggNOG" id="KOG2614">
    <property type="taxonomic scope" value="Eukaryota"/>
</dbReference>
<dbReference type="AlphaFoldDB" id="S7PZI0"/>
<dbReference type="InterPro" id="IPR050493">
    <property type="entry name" value="FAD-dep_Monooxygenase_BioMet"/>
</dbReference>
<evidence type="ECO:0000313" key="8">
    <source>
        <dbReference type="Proteomes" id="UP000030669"/>
    </source>
</evidence>
<comment type="similarity">
    <text evidence="1">Belongs to the paxM FAD-dependent monooxygenase family.</text>
</comment>
<dbReference type="OMA" id="QSCLHAN"/>
<dbReference type="PROSITE" id="PS51257">
    <property type="entry name" value="PROKAR_LIPOPROTEIN"/>
    <property type="match status" value="1"/>
</dbReference>